<feature type="domain" description="ABC transporter" evidence="9">
    <location>
        <begin position="6"/>
        <end position="242"/>
    </location>
</feature>
<keyword evidence="11" id="KW-1185">Reference proteome</keyword>
<dbReference type="PROSITE" id="PS50893">
    <property type="entry name" value="ABC_TRANSPORTER_2"/>
    <property type="match status" value="2"/>
</dbReference>
<dbReference type="CDD" id="cd03216">
    <property type="entry name" value="ABC_Carb_Monos_I"/>
    <property type="match status" value="1"/>
</dbReference>
<organism evidence="10 11">
    <name type="scientific">Pseudoclavibacter helvolus</name>
    <dbReference type="NCBI Taxonomy" id="255205"/>
    <lineage>
        <taxon>Bacteria</taxon>
        <taxon>Bacillati</taxon>
        <taxon>Actinomycetota</taxon>
        <taxon>Actinomycetes</taxon>
        <taxon>Micrococcales</taxon>
        <taxon>Microbacteriaceae</taxon>
        <taxon>Pseudoclavibacter</taxon>
    </lineage>
</organism>
<reference evidence="10 11" key="1">
    <citation type="submission" date="2020-08" db="EMBL/GenBank/DDBJ databases">
        <title>Sequencing the genomes of 1000 actinobacteria strains.</title>
        <authorList>
            <person name="Klenk H.-P."/>
        </authorList>
    </citation>
    <scope>NUCLEOTIDE SEQUENCE [LARGE SCALE GENOMIC DNA]</scope>
    <source>
        <strain evidence="10 11">DSM 20419</strain>
    </source>
</reference>
<evidence type="ECO:0000256" key="4">
    <source>
        <dbReference type="ARBA" id="ARBA00022737"/>
    </source>
</evidence>
<dbReference type="InterPro" id="IPR003439">
    <property type="entry name" value="ABC_transporter-like_ATP-bd"/>
</dbReference>
<dbReference type="RefSeq" id="WP_183626294.1">
    <property type="nucleotide sequence ID" value="NZ_JACHWJ010000005.1"/>
</dbReference>
<evidence type="ECO:0000256" key="2">
    <source>
        <dbReference type="ARBA" id="ARBA00022448"/>
    </source>
</evidence>
<keyword evidence="5" id="KW-0547">Nucleotide-binding</keyword>
<keyword evidence="2" id="KW-0813">Transport</keyword>
<comment type="subcellular location">
    <subcellularLocation>
        <location evidence="1">Cell membrane</location>
        <topology evidence="1">Peripheral membrane protein</topology>
    </subcellularLocation>
</comment>
<evidence type="ECO:0000256" key="7">
    <source>
        <dbReference type="ARBA" id="ARBA00022967"/>
    </source>
</evidence>
<dbReference type="GO" id="GO:0016887">
    <property type="term" value="F:ATP hydrolysis activity"/>
    <property type="evidence" value="ECO:0007669"/>
    <property type="project" value="InterPro"/>
</dbReference>
<dbReference type="PANTHER" id="PTHR43790">
    <property type="entry name" value="CARBOHYDRATE TRANSPORT ATP-BINDING PROTEIN MG119-RELATED"/>
    <property type="match status" value="1"/>
</dbReference>
<dbReference type="FunFam" id="3.40.50.300:FF:000127">
    <property type="entry name" value="Ribose import ATP-binding protein RbsA"/>
    <property type="match status" value="1"/>
</dbReference>
<dbReference type="GO" id="GO:0005524">
    <property type="term" value="F:ATP binding"/>
    <property type="evidence" value="ECO:0007669"/>
    <property type="project" value="UniProtKB-KW"/>
</dbReference>
<protein>
    <submittedName>
        <fullName evidence="10">ABC-type sugar transport system ATPase subunit</fullName>
    </submittedName>
</protein>
<dbReference type="SUPFAM" id="SSF52540">
    <property type="entry name" value="P-loop containing nucleoside triphosphate hydrolases"/>
    <property type="match status" value="2"/>
</dbReference>
<dbReference type="InterPro" id="IPR003593">
    <property type="entry name" value="AAA+_ATPase"/>
</dbReference>
<keyword evidence="10" id="KW-0762">Sugar transport</keyword>
<feature type="domain" description="ABC transporter" evidence="9">
    <location>
        <begin position="249"/>
        <end position="497"/>
    </location>
</feature>
<keyword evidence="4" id="KW-0677">Repeat</keyword>
<proteinExistence type="predicted"/>
<gene>
    <name evidence="10" type="ORF">FHX72_003212</name>
</gene>
<dbReference type="Proteomes" id="UP000545286">
    <property type="component" value="Unassembled WGS sequence"/>
</dbReference>
<dbReference type="PROSITE" id="PS00211">
    <property type="entry name" value="ABC_TRANSPORTER_1"/>
    <property type="match status" value="1"/>
</dbReference>
<dbReference type="EMBL" id="JACHWJ010000005">
    <property type="protein sequence ID" value="MBB2959060.1"/>
    <property type="molecule type" value="Genomic_DNA"/>
</dbReference>
<dbReference type="PANTHER" id="PTHR43790:SF9">
    <property type="entry name" value="GALACTOFURANOSE TRANSPORTER ATP-BINDING PROTEIN YTFR"/>
    <property type="match status" value="1"/>
</dbReference>
<dbReference type="InterPro" id="IPR017871">
    <property type="entry name" value="ABC_transporter-like_CS"/>
</dbReference>
<evidence type="ECO:0000259" key="9">
    <source>
        <dbReference type="PROSITE" id="PS50893"/>
    </source>
</evidence>
<dbReference type="SMART" id="SM00382">
    <property type="entry name" value="AAA"/>
    <property type="match status" value="2"/>
</dbReference>
<dbReference type="AlphaFoldDB" id="A0A7W4YHJ7"/>
<comment type="caution">
    <text evidence="10">The sequence shown here is derived from an EMBL/GenBank/DDBJ whole genome shotgun (WGS) entry which is preliminary data.</text>
</comment>
<accession>A0A7W4YHJ7</accession>
<name>A0A7W4YHJ7_9MICO</name>
<dbReference type="Pfam" id="PF00005">
    <property type="entry name" value="ABC_tran"/>
    <property type="match status" value="2"/>
</dbReference>
<evidence type="ECO:0000256" key="3">
    <source>
        <dbReference type="ARBA" id="ARBA00022475"/>
    </source>
</evidence>
<sequence length="504" mass="55183">MSETLLELENISKSFPGVRVLDDVSVAVHAGEVHSLMGENGAGKSTLMKILMGIYKPDAGTITINGEAVVVDGPRDALDRGVAMIHQELNPVLDQTVYENIYLGREIRGFAGLYDATRMRAQTDELLQRLGIAIDANRIMRTLSVAQMQLVEIAKAIALESRVIIMDEPTSAITESDVEVLFHHIAQLRSSGVGIIYISHKMDEIFRISDTISVLRDGKLIRTDKVSAYDESTLISLMVGRELAESFPKREVEIGETVLEVSGWESPPLVRDVSLSLRRGEVLGLAGLVGAGRSEFVESLFGIRPGSGSAPVRINGKDVRIRRPKDAIAHGLALVTEDRKVTGLNLEGSVAENITIVNLAKLFPSGIVSGRTENRIADGYIEQLRIKTPRREQLVSRLSGGNQQKVVLAKWLLTQPQIIIFDEPTRGIDIGAKYDVYTLIGDLVAAGRSVILISSEMSELMGLSDRIHVLAEGRLTGTLDRPEFSQERILELASQFGNTTNEDR</sequence>
<evidence type="ECO:0000313" key="10">
    <source>
        <dbReference type="EMBL" id="MBB2959060.1"/>
    </source>
</evidence>
<keyword evidence="8" id="KW-0472">Membrane</keyword>
<dbReference type="Gene3D" id="3.40.50.300">
    <property type="entry name" value="P-loop containing nucleotide triphosphate hydrolases"/>
    <property type="match status" value="2"/>
</dbReference>
<keyword evidence="3" id="KW-1003">Cell membrane</keyword>
<evidence type="ECO:0000256" key="5">
    <source>
        <dbReference type="ARBA" id="ARBA00022741"/>
    </source>
</evidence>
<evidence type="ECO:0000256" key="1">
    <source>
        <dbReference type="ARBA" id="ARBA00004202"/>
    </source>
</evidence>
<dbReference type="InterPro" id="IPR027417">
    <property type="entry name" value="P-loop_NTPase"/>
</dbReference>
<evidence type="ECO:0000256" key="8">
    <source>
        <dbReference type="ARBA" id="ARBA00023136"/>
    </source>
</evidence>
<dbReference type="CDD" id="cd03215">
    <property type="entry name" value="ABC_Carb_Monos_II"/>
    <property type="match status" value="1"/>
</dbReference>
<keyword evidence="6" id="KW-0067">ATP-binding</keyword>
<keyword evidence="7" id="KW-1278">Translocase</keyword>
<dbReference type="InterPro" id="IPR050107">
    <property type="entry name" value="ABC_carbohydrate_import_ATPase"/>
</dbReference>
<evidence type="ECO:0000313" key="11">
    <source>
        <dbReference type="Proteomes" id="UP000545286"/>
    </source>
</evidence>
<dbReference type="GO" id="GO:0005886">
    <property type="term" value="C:plasma membrane"/>
    <property type="evidence" value="ECO:0007669"/>
    <property type="project" value="UniProtKB-SubCell"/>
</dbReference>
<evidence type="ECO:0000256" key="6">
    <source>
        <dbReference type="ARBA" id="ARBA00022840"/>
    </source>
</evidence>